<gene>
    <name evidence="1" type="ORF">G2W53_008894</name>
</gene>
<proteinExistence type="predicted"/>
<organism evidence="1 2">
    <name type="scientific">Senna tora</name>
    <dbReference type="NCBI Taxonomy" id="362788"/>
    <lineage>
        <taxon>Eukaryota</taxon>
        <taxon>Viridiplantae</taxon>
        <taxon>Streptophyta</taxon>
        <taxon>Embryophyta</taxon>
        <taxon>Tracheophyta</taxon>
        <taxon>Spermatophyta</taxon>
        <taxon>Magnoliopsida</taxon>
        <taxon>eudicotyledons</taxon>
        <taxon>Gunneridae</taxon>
        <taxon>Pentapetalae</taxon>
        <taxon>rosids</taxon>
        <taxon>fabids</taxon>
        <taxon>Fabales</taxon>
        <taxon>Fabaceae</taxon>
        <taxon>Caesalpinioideae</taxon>
        <taxon>Cassia clade</taxon>
        <taxon>Senna</taxon>
    </lineage>
</organism>
<protein>
    <submittedName>
        <fullName evidence="1">Uncharacterized protein</fullName>
    </submittedName>
</protein>
<comment type="caution">
    <text evidence="1">The sequence shown here is derived from an EMBL/GenBank/DDBJ whole genome shotgun (WGS) entry which is preliminary data.</text>
</comment>
<dbReference type="EMBL" id="JAAIUW010000004">
    <property type="protein sequence ID" value="KAF7834035.1"/>
    <property type="molecule type" value="Genomic_DNA"/>
</dbReference>
<sequence length="36" mass="4019">MKVLKRRLSRSSGRWVVIEEAEPPSPPEVIVGVGCR</sequence>
<accession>A0A834WWF4</accession>
<dbReference type="AlphaFoldDB" id="A0A834WWF4"/>
<evidence type="ECO:0000313" key="1">
    <source>
        <dbReference type="EMBL" id="KAF7834035.1"/>
    </source>
</evidence>
<reference evidence="1" key="1">
    <citation type="submission" date="2020-09" db="EMBL/GenBank/DDBJ databases">
        <title>Genome-Enabled Discovery of Anthraquinone Biosynthesis in Senna tora.</title>
        <authorList>
            <person name="Kang S.-H."/>
            <person name="Pandey R.P."/>
            <person name="Lee C.-M."/>
            <person name="Sim J.-S."/>
            <person name="Jeong J.-T."/>
            <person name="Choi B.-S."/>
            <person name="Jung M."/>
            <person name="Ginzburg D."/>
            <person name="Zhao K."/>
            <person name="Won S.Y."/>
            <person name="Oh T.-J."/>
            <person name="Yu Y."/>
            <person name="Kim N.-H."/>
            <person name="Lee O.R."/>
            <person name="Lee T.-H."/>
            <person name="Bashyal P."/>
            <person name="Kim T.-S."/>
            <person name="Lee W.-H."/>
            <person name="Kawkins C."/>
            <person name="Kim C.-K."/>
            <person name="Kim J.S."/>
            <person name="Ahn B.O."/>
            <person name="Rhee S.Y."/>
            <person name="Sohng J.K."/>
        </authorList>
    </citation>
    <scope>NUCLEOTIDE SEQUENCE</scope>
    <source>
        <tissue evidence="1">Leaf</tissue>
    </source>
</reference>
<keyword evidence="2" id="KW-1185">Reference proteome</keyword>
<dbReference type="Proteomes" id="UP000634136">
    <property type="component" value="Unassembled WGS sequence"/>
</dbReference>
<evidence type="ECO:0000313" key="2">
    <source>
        <dbReference type="Proteomes" id="UP000634136"/>
    </source>
</evidence>
<name>A0A834WWF4_9FABA</name>